<evidence type="ECO:0000256" key="6">
    <source>
        <dbReference type="ARBA" id="ARBA00022801"/>
    </source>
</evidence>
<comment type="caution">
    <text evidence="12">The sequence shown here is derived from an EMBL/GenBank/DDBJ whole genome shotgun (WGS) entry which is preliminary data.</text>
</comment>
<evidence type="ECO:0000256" key="8">
    <source>
        <dbReference type="PROSITE-ProRule" id="PRU01240"/>
    </source>
</evidence>
<dbReference type="InterPro" id="IPR003137">
    <property type="entry name" value="PA_domain"/>
</dbReference>
<evidence type="ECO:0000313" key="12">
    <source>
        <dbReference type="EMBL" id="MCU9594137.1"/>
    </source>
</evidence>
<keyword evidence="7 8" id="KW-0720">Serine protease</keyword>
<dbReference type="Gene3D" id="3.40.50.200">
    <property type="entry name" value="Peptidase S8/S53 domain"/>
    <property type="match status" value="1"/>
</dbReference>
<organism evidence="12 13">
    <name type="scientific">Pallidibacillus thermolactis</name>
    <dbReference type="NCBI Taxonomy" id="251051"/>
    <lineage>
        <taxon>Bacteria</taxon>
        <taxon>Bacillati</taxon>
        <taxon>Bacillota</taxon>
        <taxon>Bacilli</taxon>
        <taxon>Bacillales</taxon>
        <taxon>Bacillaceae</taxon>
        <taxon>Pallidibacillus</taxon>
    </lineage>
</organism>
<dbReference type="Pfam" id="PF00082">
    <property type="entry name" value="Peptidase_S8"/>
    <property type="match status" value="1"/>
</dbReference>
<dbReference type="EMBL" id="JAOUSE010000014">
    <property type="protein sequence ID" value="MCU9594137.1"/>
    <property type="molecule type" value="Genomic_DNA"/>
</dbReference>
<proteinExistence type="inferred from homology"/>
<dbReference type="PROSITE" id="PS00138">
    <property type="entry name" value="SUBTILASE_SER"/>
    <property type="match status" value="1"/>
</dbReference>
<evidence type="ECO:0000256" key="2">
    <source>
        <dbReference type="ARBA" id="ARBA00022512"/>
    </source>
</evidence>
<dbReference type="InterPro" id="IPR000209">
    <property type="entry name" value="Peptidase_S8/S53_dom"/>
</dbReference>
<keyword evidence="4 8" id="KW-0645">Protease</keyword>
<feature type="active site" description="Charge relay system" evidence="8">
    <location>
        <position position="78"/>
    </location>
</feature>
<evidence type="ECO:0000256" key="5">
    <source>
        <dbReference type="ARBA" id="ARBA00022729"/>
    </source>
</evidence>
<feature type="active site" description="Charge relay system" evidence="8">
    <location>
        <position position="407"/>
    </location>
</feature>
<comment type="similarity">
    <text evidence="1 8 9">Belongs to the peptidase S8 family.</text>
</comment>
<keyword evidence="2" id="KW-0134">Cell wall</keyword>
<dbReference type="PANTHER" id="PTHR43806">
    <property type="entry name" value="PEPTIDASE S8"/>
    <property type="match status" value="1"/>
</dbReference>
<dbReference type="InterPro" id="IPR034213">
    <property type="entry name" value="S8_Vpr-like"/>
</dbReference>
<dbReference type="PROSITE" id="PS51892">
    <property type="entry name" value="SUBTILASE"/>
    <property type="match status" value="1"/>
</dbReference>
<dbReference type="Proteomes" id="UP001208656">
    <property type="component" value="Unassembled WGS sequence"/>
</dbReference>
<dbReference type="InterPro" id="IPR023827">
    <property type="entry name" value="Peptidase_S8_Asp-AS"/>
</dbReference>
<dbReference type="InterPro" id="IPR036852">
    <property type="entry name" value="Peptidase_S8/S53_dom_sf"/>
</dbReference>
<keyword evidence="13" id="KW-1185">Reference proteome</keyword>
<dbReference type="Pfam" id="PF02225">
    <property type="entry name" value="PA"/>
    <property type="match status" value="1"/>
</dbReference>
<dbReference type="InterPro" id="IPR022398">
    <property type="entry name" value="Peptidase_S8_His-AS"/>
</dbReference>
<dbReference type="CDD" id="cd07474">
    <property type="entry name" value="Peptidases_S8_subtilisin_Vpr-like"/>
    <property type="match status" value="1"/>
</dbReference>
<keyword evidence="5" id="KW-0732">Signal</keyword>
<sequence>MKSKNKITQNNGAQTQQLLNTCQLFPSYTYELEVNPIKVKQLHKPNSINYIGTDAIRHIKDKNGNRLTGKGIKVGIIDTGIDYNHVDLRKAYVKGFDFIDQDQDPMETKGLGPLSTFHGTHVAGVIAANGKMTGIAPDAEIYVYRALGPGGIGTTETIITAIEQAMKDNVDILNLSLGVSINGPDLPTSLALDKAVESGIVAVTSNGNAGPEIWTVGSPGTSERAISVGASTPELEIPYLQYDRQLFRLKPIVGSAPWNLTRSYDIIDGKHGKKEDLANLSVDGKIVLMKRGDITFTEKVMNAKNQGARAVLIFNNEDIEITAQLETEIDIPAAILTKAEGERLLRLIKDKQTLAKIIQKKEEDLLADFSSRGPVTYTWDIKPDLLAPGVAIESTVPGGYLALQGTSMSAPHVAGAAALLKQANPDFSPAQIKALLMNTSILLQDEDSQTYKPFEQGAGRIDLVRAFHSNSIIQPASLKYGKISGSKFEEKTKLITVENISDEPVHYTFSTPPRSDAINWDLPMPFTLGPKQKTKIKIGLEVKDEHKQNQIFNGYLTMHANSQTIQIPYLYVVNEPNYPRIMAFSLETTKQTDVVKYEVYLPGGADEFGIALFEADTFQFVEFLDVVKNMKRGLVTKKAKLKRKIHSGVYIAVAFAKKEGKEDYVEQVVEINQPQ</sequence>
<dbReference type="Gene3D" id="3.50.30.30">
    <property type="match status" value="1"/>
</dbReference>
<dbReference type="InterPro" id="IPR046450">
    <property type="entry name" value="PA_dom_sf"/>
</dbReference>
<dbReference type="InterPro" id="IPR023828">
    <property type="entry name" value="Peptidase_S8_Ser-AS"/>
</dbReference>
<dbReference type="CDD" id="cd02133">
    <property type="entry name" value="PA_C5a_like"/>
    <property type="match status" value="1"/>
</dbReference>
<dbReference type="PANTHER" id="PTHR43806:SF65">
    <property type="entry name" value="SERINE PROTEASE APRX"/>
    <property type="match status" value="1"/>
</dbReference>
<dbReference type="SUPFAM" id="SSF52025">
    <property type="entry name" value="PA domain"/>
    <property type="match status" value="1"/>
</dbReference>
<dbReference type="PRINTS" id="PR00723">
    <property type="entry name" value="SUBTILISIN"/>
</dbReference>
<evidence type="ECO:0000256" key="1">
    <source>
        <dbReference type="ARBA" id="ARBA00011073"/>
    </source>
</evidence>
<evidence type="ECO:0000259" key="11">
    <source>
        <dbReference type="Pfam" id="PF02225"/>
    </source>
</evidence>
<dbReference type="PROSITE" id="PS00137">
    <property type="entry name" value="SUBTILASE_HIS"/>
    <property type="match status" value="1"/>
</dbReference>
<feature type="domain" description="PA" evidence="11">
    <location>
        <begin position="277"/>
        <end position="344"/>
    </location>
</feature>
<accession>A0ABT2WJE7</accession>
<name>A0ABT2WJE7_9BACI</name>
<feature type="domain" description="Peptidase S8/S53" evidence="10">
    <location>
        <begin position="69"/>
        <end position="459"/>
    </location>
</feature>
<keyword evidence="6 8" id="KW-0378">Hydrolase</keyword>
<evidence type="ECO:0000259" key="10">
    <source>
        <dbReference type="Pfam" id="PF00082"/>
    </source>
</evidence>
<dbReference type="InterPro" id="IPR050131">
    <property type="entry name" value="Peptidase_S8_subtilisin-like"/>
</dbReference>
<keyword evidence="3" id="KW-0964">Secreted</keyword>
<gene>
    <name evidence="12" type="ORF">OEV82_06680</name>
</gene>
<dbReference type="SUPFAM" id="SSF52743">
    <property type="entry name" value="Subtilisin-like"/>
    <property type="match status" value="1"/>
</dbReference>
<dbReference type="InterPro" id="IPR015500">
    <property type="entry name" value="Peptidase_S8_subtilisin-rel"/>
</dbReference>
<evidence type="ECO:0000256" key="9">
    <source>
        <dbReference type="RuleBase" id="RU003355"/>
    </source>
</evidence>
<dbReference type="PROSITE" id="PS00136">
    <property type="entry name" value="SUBTILASE_ASP"/>
    <property type="match status" value="1"/>
</dbReference>
<evidence type="ECO:0000313" key="13">
    <source>
        <dbReference type="Proteomes" id="UP001208656"/>
    </source>
</evidence>
<evidence type="ECO:0000256" key="7">
    <source>
        <dbReference type="ARBA" id="ARBA00022825"/>
    </source>
</evidence>
<feature type="active site" description="Charge relay system" evidence="8">
    <location>
        <position position="118"/>
    </location>
</feature>
<evidence type="ECO:0000256" key="3">
    <source>
        <dbReference type="ARBA" id="ARBA00022525"/>
    </source>
</evidence>
<reference evidence="12 13" key="1">
    <citation type="submission" date="2022-10" db="EMBL/GenBank/DDBJ databases">
        <title>Description of Fervidibacillus gen. nov. in the family Fervidibacillaceae fam. nov. with two species, Fervidibacillus albus sp. nov., and Fervidibacillus halotolerans sp. nov., isolated from tidal flat sediments.</title>
        <authorList>
            <person name="Kwon K.K."/>
            <person name="Yang S.-H."/>
        </authorList>
    </citation>
    <scope>NUCLEOTIDE SEQUENCE [LARGE SCALE GENOMIC DNA]</scope>
    <source>
        <strain evidence="12 13">DSM 23332</strain>
    </source>
</reference>
<protein>
    <submittedName>
        <fullName evidence="12">S8 family serine peptidase</fullName>
    </submittedName>
</protein>
<evidence type="ECO:0000256" key="4">
    <source>
        <dbReference type="ARBA" id="ARBA00022670"/>
    </source>
</evidence>